<dbReference type="Proteomes" id="UP000233551">
    <property type="component" value="Unassembled WGS sequence"/>
</dbReference>
<evidence type="ECO:0000256" key="1">
    <source>
        <dbReference type="SAM" id="MobiDB-lite"/>
    </source>
</evidence>
<evidence type="ECO:0000313" key="3">
    <source>
        <dbReference type="Proteomes" id="UP000233551"/>
    </source>
</evidence>
<evidence type="ECO:0000313" key="2">
    <source>
        <dbReference type="EMBL" id="PKI68855.1"/>
    </source>
</evidence>
<comment type="caution">
    <text evidence="2">The sequence shown here is derived from an EMBL/GenBank/DDBJ whole genome shotgun (WGS) entry which is preliminary data.</text>
</comment>
<organism evidence="2 3">
    <name type="scientific">Punica granatum</name>
    <name type="common">Pomegranate</name>
    <dbReference type="NCBI Taxonomy" id="22663"/>
    <lineage>
        <taxon>Eukaryota</taxon>
        <taxon>Viridiplantae</taxon>
        <taxon>Streptophyta</taxon>
        <taxon>Embryophyta</taxon>
        <taxon>Tracheophyta</taxon>
        <taxon>Spermatophyta</taxon>
        <taxon>Magnoliopsida</taxon>
        <taxon>eudicotyledons</taxon>
        <taxon>Gunneridae</taxon>
        <taxon>Pentapetalae</taxon>
        <taxon>rosids</taxon>
        <taxon>malvids</taxon>
        <taxon>Myrtales</taxon>
        <taxon>Lythraceae</taxon>
        <taxon>Punica</taxon>
    </lineage>
</organism>
<proteinExistence type="predicted"/>
<reference evidence="2 3" key="1">
    <citation type="submission" date="2017-11" db="EMBL/GenBank/DDBJ databases">
        <title>De-novo sequencing of pomegranate (Punica granatum L.) genome.</title>
        <authorList>
            <person name="Akparov Z."/>
            <person name="Amiraslanov A."/>
            <person name="Hajiyeva S."/>
            <person name="Abbasov M."/>
            <person name="Kaur K."/>
            <person name="Hamwieh A."/>
            <person name="Solovyev V."/>
            <person name="Salamov A."/>
            <person name="Braich B."/>
            <person name="Kosarev P."/>
            <person name="Mahmoud A."/>
            <person name="Hajiyev E."/>
            <person name="Babayeva S."/>
            <person name="Izzatullayeva V."/>
            <person name="Mammadov A."/>
            <person name="Mammadov A."/>
            <person name="Sharifova S."/>
            <person name="Ojaghi J."/>
            <person name="Eynullazada K."/>
            <person name="Bayramov B."/>
            <person name="Abdulazimova A."/>
            <person name="Shahmuradov I."/>
        </authorList>
    </citation>
    <scope>NUCLEOTIDE SEQUENCE [LARGE SCALE GENOMIC DNA]</scope>
    <source>
        <strain evidence="3">cv. AG2017</strain>
        <tissue evidence="2">Leaf</tissue>
    </source>
</reference>
<dbReference type="AlphaFoldDB" id="A0A2I0KK08"/>
<feature type="region of interest" description="Disordered" evidence="1">
    <location>
        <begin position="1"/>
        <end position="20"/>
    </location>
</feature>
<protein>
    <submittedName>
        <fullName evidence="2">Uncharacterized protein</fullName>
    </submittedName>
</protein>
<accession>A0A2I0KK08</accession>
<dbReference type="EMBL" id="PGOL01000540">
    <property type="protein sequence ID" value="PKI68855.1"/>
    <property type="molecule type" value="Genomic_DNA"/>
</dbReference>
<gene>
    <name evidence="2" type="ORF">CRG98_010710</name>
</gene>
<keyword evidence="3" id="KW-1185">Reference proteome</keyword>
<sequence>MGSNTPNHRTRGPTPPDSLSACNRSAEWDLASSHHHTPIMAYVEVNLDWMCEMGLDISPGSSIGPKVTVRTRMWTLVGARARLEIARLGIVPPFMGRVTDTCEKESPLITLRLEGRGQISYPGSRGMEHLVVVKALVCAESESPCPGVHVTCGPISRTPYWYSSLLGLHVLLFTAWIKLRSARTF</sequence>
<name>A0A2I0KK08_PUNGR</name>